<sequence length="2488" mass="261875">MFALAFPGQGSQHKGMGAQLFGRFPEETARADEILGYSIEELCRDDVDGRLQNTEYTQPALFVVNALSHLAHRADGGAEPDYLAGHSLGEYNALHAAGAFDFATGLRLVAKRGELMSRVADGGMAAVVGLTADQVAELLGRPGLENLSIANYNNPTQTVVAGPREDVAGARAVFEEAGAGLFTVLRVSGAFHSPYMSAIQGEFAEFLGGCTLAPPAVPVISNVTALPYEDDVAAALVRQLDHPVRWTDTVRYLIAQGVADIKPVGPGRAMRGLIKATRRDEERRAQEAAEAQEARAAQEAAAGRTPAAADDGELRLRRPERDRARPEGTPAVQLHQALLKDLRTTVAQVLKVEPAVVRSETELSELGFDSIRLIEFADLLRRDLGVDLTPSVFFEHFTLEAFARHLLTEHHDLVSARYPDAGDDTPRTVAGSAGRAQDDAPLPDPYPVAVVGLSAVLPGSADLEGFWRRLLAGDELVSPVPEDRWRDWAGPERARRAHGAFLDEVDSFDCSFFGISPHEAELMDPHQRLFLQTVWKAVEDSGRRPDALAGSRTGLFVGALLDGHAEVLGHSTAGPQAHTATGLAHAVLPNRVSYQLDLRGPSEAIDTACSSSLVAVHRAVRSLRAGECGLAIAGGVNLMLSPTPFECFGLAGMLAPDGRCKTFDQSADGYVRGEGVVAVVLKPLAAAEADGDHIHAVIRGSAVGHSGRAASLTAPSPEAQADVIVDAWRAAGLDPATATHVETHGTGTSLGDPIEIEGLKQAFARLYAAWGHDAPAEPHCTIGSVKTAIGHLEAAAGLAGLVTMVQALRYGKLPALRHFEKLNPYIRLDGSPFRIGDRAGDWSRQAAPDGPAIPRRCGVSSFGFGGSNAHVVLEEYEREPAADEAPSAPLLIPLSARTPEALRGYARELVRHLDLHAPAEGGADFALTALADTLQLGREPMEARLAVVAEDVDELYDALVQFLRGEDQGDTWWSGQAAGAADLSRALLAGPEGNTYLDALATAGKTAALARLWAAGADFDWALLRGGRPVRRTPLPTYPFERRRIRPQDLVPHVLLAPGQAQPALAAAPVPAALAAAVAPAALPSGAGATQDDVLAHLVRLFAEELKWRPEEIDPRAGFDDLGLSSLLVEKLRRRLEEHYGPVDSATLFTYKNLDALARHMTGRVRTLPAATAPVPAAAVLPAVLPSAAVPPAAAGAGTADIAIVGISGRYPKAPTLADFWDRLLAGDDCVDEIPLDRPGYRRYAELAREKFGDQWPRWGGFLDDVDAFDPQFFHISPRDARLLDPQERLFLTTAWETLEDAGYTPASLADPELGDERGSVGVFAGVTYNNYQMFAGGDLDEGVWRIVGSQTFSVANRISHLLNLGGPSLTLDTACSSSLYAIHLAVAAIRRGECAMALAGGVNLSLHPSKYVMLAEAGFLAEDGRCRAFAEGGTGYVPAEAVGAVLLKPLDRALADGDRIHAVVKGSAVNSDGRTYGYGVPNPVAQAELVRAALADAGVDAGSIGYVEAHGTGTSLGDPIEVRGLTEAYADAAAPHRRDGRPACAIGSVKATMGHAEAAAGIAQVTKVVLQLRHGTLVPSLLHTPELNPNLDLDSTPFAVQRASAPWERPALPGSGGAAGPRRAGVSSFGAGGVNVHLILEEAPARPAPAAGAGRPLVFPLSARTPENLRAYAARMAAFLRELPAEPGADDPEAPRAADVAYTLQHGREAMEHRAAFAARTLPEAAERFAHLAAGGDADGQVSIGRRPGRSGAAPAVPADAAPERAAALWAAGGDADWAARPTGGRRVSLPTYPFSQERYWLEPSATNPARPTAPAVPTPVPAPRTSPEVTAAAAAPAAREADTATDLLASLAAAPASERHTALATRMQRTLGELLEFPPGSPPDRQRGFFELGMDSVMAVRLGNLLEEALGLVLYAGVVFDYPSIDDLATYLLDELSLDDAPAPAAPAPAAQTPEPAPADDLQVVHYTAGWEPAAAPEGPASWLTGPVLVFDDDGALTERVRARHTGGAPVVGVRPGEAYEVAGDGRTVRAGSGQDHAALLAGLDAPPVTVLHAWSDPRTALTSVFHLSQALLRQGLRAPVRLLRVHAHAEGGPDPLAEAFGGFARSVDHENPRLVQQAVTVRTAAGEEPADALLRACEAELAADARADAEVRHDADGRRVRRLRELPAVRAEAPAGVAVRPGGTYVITGGGGGLGLLFAEHLARQARVNLLLVGRSALTAERQEALERIRALGADVRYERADVADRGDVEWILAAARDRWGSVHGIVHSAGVLRDGLLPNKNADEIDLVLAGKVDGAVHFDAATAGDDLDFFMVFSSLAALAGNPGQVDYAFASRFLNAFSRRREELRAAGGRSGASIALVWPFWRDGGMRVDDATEGFVRRRLGLTPLENAVGVAAFDAALHHAAPEFGVVHAERDKLQRVLRIEPPAAGAAQADAARTKAAETDPAEPSAAAATGAGSGKSAPAKGDSTVEIELKGVLAELGL</sequence>
<keyword evidence="5" id="KW-0597">Phosphoprotein</keyword>
<keyword evidence="3" id="KW-0596">Phosphopantetheine</keyword>
<keyword evidence="4" id="KW-0963">Cytoplasm</keyword>
<dbReference type="Pfam" id="PF02801">
    <property type="entry name" value="Ketoacyl-synt_C"/>
    <property type="match status" value="2"/>
</dbReference>
<feature type="domain" description="Carrier" evidence="11">
    <location>
        <begin position="1089"/>
        <end position="1165"/>
    </location>
</feature>
<dbReference type="PROSITE" id="PS00606">
    <property type="entry name" value="KS3_1"/>
    <property type="match status" value="2"/>
</dbReference>
<organism evidence="13">
    <name type="scientific">Streptomyces sp. NRRL 11266</name>
    <dbReference type="NCBI Taxonomy" id="299254"/>
    <lineage>
        <taxon>Bacteria</taxon>
        <taxon>Bacillati</taxon>
        <taxon>Actinomycetota</taxon>
        <taxon>Actinomycetes</taxon>
        <taxon>Kitasatosporales</taxon>
        <taxon>Streptomycetaceae</taxon>
        <taxon>Streptomyces</taxon>
    </lineage>
</organism>
<dbReference type="Pfam" id="PF22336">
    <property type="entry name" value="RhiE-like_linker"/>
    <property type="match status" value="1"/>
</dbReference>
<dbReference type="Pfam" id="PF00698">
    <property type="entry name" value="Acyl_transf_1"/>
    <property type="match status" value="1"/>
</dbReference>
<dbReference type="GO" id="GO:0031177">
    <property type="term" value="F:phosphopantetheine binding"/>
    <property type="evidence" value="ECO:0007669"/>
    <property type="project" value="InterPro"/>
</dbReference>
<dbReference type="SUPFAM" id="SSF52151">
    <property type="entry name" value="FabD/lysophospholipase-like"/>
    <property type="match status" value="1"/>
</dbReference>
<feature type="region of interest" description="Disordered" evidence="10">
    <location>
        <begin position="2436"/>
        <end position="2474"/>
    </location>
</feature>
<dbReference type="GO" id="GO:0006633">
    <property type="term" value="P:fatty acid biosynthetic process"/>
    <property type="evidence" value="ECO:0007669"/>
    <property type="project" value="InterPro"/>
</dbReference>
<dbReference type="GO" id="GO:0005886">
    <property type="term" value="C:plasma membrane"/>
    <property type="evidence" value="ECO:0007669"/>
    <property type="project" value="TreeGrafter"/>
</dbReference>
<feature type="region of interest" description="Disordered" evidence="10">
    <location>
        <begin position="417"/>
        <end position="438"/>
    </location>
</feature>
<keyword evidence="6" id="KW-0808">Transferase</keyword>
<feature type="domain" description="Ketosynthase family 3 (KS3)" evidence="12">
    <location>
        <begin position="445"/>
        <end position="875"/>
    </location>
</feature>
<dbReference type="SMART" id="SM01294">
    <property type="entry name" value="PKS_PP_betabranch"/>
    <property type="match status" value="2"/>
</dbReference>
<dbReference type="GO" id="GO:0004315">
    <property type="term" value="F:3-oxoacyl-[acyl-carrier-protein] synthase activity"/>
    <property type="evidence" value="ECO:0007669"/>
    <property type="project" value="InterPro"/>
</dbReference>
<dbReference type="InterPro" id="IPR020806">
    <property type="entry name" value="PKS_PP-bd"/>
</dbReference>
<dbReference type="Gene3D" id="3.40.47.10">
    <property type="match status" value="2"/>
</dbReference>
<dbReference type="EMBL" id="AB193609">
    <property type="protein sequence ID" value="BAE93740.1"/>
    <property type="molecule type" value="Genomic_DNA"/>
</dbReference>
<evidence type="ECO:0000256" key="6">
    <source>
        <dbReference type="ARBA" id="ARBA00022679"/>
    </source>
</evidence>
<evidence type="ECO:0000256" key="10">
    <source>
        <dbReference type="SAM" id="MobiDB-lite"/>
    </source>
</evidence>
<dbReference type="CDD" id="cd08953">
    <property type="entry name" value="KR_2_SDR_x"/>
    <property type="match status" value="1"/>
</dbReference>
<feature type="region of interest" description="Disordered" evidence="10">
    <location>
        <begin position="275"/>
        <end position="329"/>
    </location>
</feature>
<dbReference type="SUPFAM" id="SSF51735">
    <property type="entry name" value="NAD(P)-binding Rossmann-fold domains"/>
    <property type="match status" value="2"/>
</dbReference>
<dbReference type="InterPro" id="IPR014043">
    <property type="entry name" value="Acyl_transferase_dom"/>
</dbReference>
<dbReference type="InterPro" id="IPR013968">
    <property type="entry name" value="PKS_KR"/>
</dbReference>
<dbReference type="SMART" id="SM00823">
    <property type="entry name" value="PKS_PP"/>
    <property type="match status" value="3"/>
</dbReference>
<evidence type="ECO:0000256" key="9">
    <source>
        <dbReference type="ARBA" id="ARBA00023315"/>
    </source>
</evidence>
<dbReference type="InterPro" id="IPR049490">
    <property type="entry name" value="C883_1060-like_KR_N"/>
</dbReference>
<keyword evidence="7" id="KW-0677">Repeat</keyword>
<dbReference type="Gene3D" id="1.10.1200.10">
    <property type="entry name" value="ACP-like"/>
    <property type="match status" value="3"/>
</dbReference>
<dbReference type="PANTHER" id="PTHR43775">
    <property type="entry name" value="FATTY ACID SYNTHASE"/>
    <property type="match status" value="1"/>
</dbReference>
<feature type="compositionally biased region" description="Basic and acidic residues" evidence="10">
    <location>
        <begin position="277"/>
        <end position="287"/>
    </location>
</feature>
<dbReference type="InterPro" id="IPR009081">
    <property type="entry name" value="PP-bd_ACP"/>
</dbReference>
<dbReference type="InterPro" id="IPR004410">
    <property type="entry name" value="Malonyl_CoA-ACP_transAc_FabD"/>
</dbReference>
<evidence type="ECO:0000259" key="12">
    <source>
        <dbReference type="PROSITE" id="PS52004"/>
    </source>
</evidence>
<dbReference type="SUPFAM" id="SSF47336">
    <property type="entry name" value="ACP-like"/>
    <property type="match status" value="3"/>
</dbReference>
<accession>Q1MX63</accession>
<gene>
    <name evidence="13" type="primary">tmnDI</name>
</gene>
<evidence type="ECO:0000256" key="5">
    <source>
        <dbReference type="ARBA" id="ARBA00022553"/>
    </source>
</evidence>
<dbReference type="SMART" id="SM00822">
    <property type="entry name" value="PKS_KR"/>
    <property type="match status" value="1"/>
</dbReference>
<dbReference type="PROSITE" id="PS00012">
    <property type="entry name" value="PHOSPHOPANTETHEINE"/>
    <property type="match status" value="1"/>
</dbReference>
<dbReference type="InterPro" id="IPR016035">
    <property type="entry name" value="Acyl_Trfase/lysoPLipase"/>
</dbReference>
<dbReference type="SUPFAM" id="SSF53901">
    <property type="entry name" value="Thiolase-like"/>
    <property type="match status" value="2"/>
</dbReference>
<dbReference type="SMART" id="SM00825">
    <property type="entry name" value="PKS_KS"/>
    <property type="match status" value="2"/>
</dbReference>
<keyword evidence="9" id="KW-0012">Acyltransferase</keyword>
<dbReference type="Gene3D" id="3.30.70.250">
    <property type="entry name" value="Malonyl-CoA ACP transacylase, ACP-binding"/>
    <property type="match status" value="1"/>
</dbReference>
<dbReference type="InterPro" id="IPR014031">
    <property type="entry name" value="Ketoacyl_synth_C"/>
</dbReference>
<dbReference type="Pfam" id="PF00109">
    <property type="entry name" value="ketoacyl-synt"/>
    <property type="match status" value="2"/>
</dbReference>
<dbReference type="GO" id="GO:0017000">
    <property type="term" value="P:antibiotic biosynthetic process"/>
    <property type="evidence" value="ECO:0007669"/>
    <property type="project" value="UniProtKB-KW"/>
</dbReference>
<dbReference type="InterPro" id="IPR016039">
    <property type="entry name" value="Thiolase-like"/>
</dbReference>
<feature type="domain" description="Carrier" evidence="11">
    <location>
        <begin position="1863"/>
        <end position="1938"/>
    </location>
</feature>
<evidence type="ECO:0000256" key="3">
    <source>
        <dbReference type="ARBA" id="ARBA00022450"/>
    </source>
</evidence>
<feature type="compositionally biased region" description="Low complexity" evidence="10">
    <location>
        <begin position="2451"/>
        <end position="2472"/>
    </location>
</feature>
<evidence type="ECO:0000313" key="13">
    <source>
        <dbReference type="EMBL" id="BAE93740.1"/>
    </source>
</evidence>
<dbReference type="CDD" id="cd00833">
    <property type="entry name" value="PKS"/>
    <property type="match status" value="2"/>
</dbReference>
<comment type="pathway">
    <text evidence="2">Antibiotic biosynthesis.</text>
</comment>
<dbReference type="InterPro" id="IPR032821">
    <property type="entry name" value="PKS_assoc"/>
</dbReference>
<feature type="compositionally biased region" description="Pro residues" evidence="10">
    <location>
        <begin position="1816"/>
        <end position="1826"/>
    </location>
</feature>
<dbReference type="SUPFAM" id="SSF55048">
    <property type="entry name" value="Probable ACP-binding domain of malonyl-CoA ACP transacylase"/>
    <property type="match status" value="1"/>
</dbReference>
<feature type="compositionally biased region" description="Low complexity" evidence="10">
    <location>
        <begin position="288"/>
        <end position="309"/>
    </location>
</feature>
<evidence type="ECO:0000256" key="8">
    <source>
        <dbReference type="ARBA" id="ARBA00023194"/>
    </source>
</evidence>
<reference evidence="13" key="1">
    <citation type="submission" date="2004-10" db="EMBL/GenBank/DDBJ databases">
        <title>Tetronomycin biosynthetic gene cluster in Streptomyces sp.nov.</title>
        <authorList>
            <person name="Demydchuk Y.A."/>
            <person name="Leadlay P.F."/>
        </authorList>
    </citation>
    <scope>NUCLEOTIDE SEQUENCE</scope>
    <source>
        <strain evidence="13">NRRL 11266</strain>
    </source>
</reference>
<dbReference type="InterPro" id="IPR018201">
    <property type="entry name" value="Ketoacyl_synth_AS"/>
</dbReference>
<dbReference type="Gene3D" id="3.40.366.10">
    <property type="entry name" value="Malonyl-Coenzyme A Acyl Carrier Protein, domain 2"/>
    <property type="match status" value="1"/>
</dbReference>
<feature type="region of interest" description="Disordered" evidence="10">
    <location>
        <begin position="1807"/>
        <end position="1828"/>
    </location>
</feature>
<dbReference type="PROSITE" id="PS52004">
    <property type="entry name" value="KS3_2"/>
    <property type="match status" value="2"/>
</dbReference>
<dbReference type="InterPro" id="IPR020841">
    <property type="entry name" value="PKS_Beta-ketoAc_synthase_dom"/>
</dbReference>
<dbReference type="GO" id="GO:0004314">
    <property type="term" value="F:[acyl-carrier-protein] S-malonyltransferase activity"/>
    <property type="evidence" value="ECO:0007669"/>
    <property type="project" value="InterPro"/>
</dbReference>
<dbReference type="InterPro" id="IPR057326">
    <property type="entry name" value="KR_dom"/>
</dbReference>
<dbReference type="GO" id="GO:0004312">
    <property type="term" value="F:fatty acid synthase activity"/>
    <property type="evidence" value="ECO:0007669"/>
    <property type="project" value="TreeGrafter"/>
</dbReference>
<feature type="domain" description="Ketosynthase family 3 (KS3)" evidence="12">
    <location>
        <begin position="1199"/>
        <end position="1643"/>
    </location>
</feature>
<dbReference type="Pfam" id="PF00550">
    <property type="entry name" value="PP-binding"/>
    <property type="match status" value="3"/>
</dbReference>
<dbReference type="Gene3D" id="3.40.50.720">
    <property type="entry name" value="NAD(P)-binding Rossmann-like Domain"/>
    <property type="match status" value="1"/>
</dbReference>
<proteinExistence type="predicted"/>
<evidence type="ECO:0000256" key="7">
    <source>
        <dbReference type="ARBA" id="ARBA00022737"/>
    </source>
</evidence>
<dbReference type="InterPro" id="IPR016036">
    <property type="entry name" value="Malonyl_transacylase_ACP-bd"/>
</dbReference>
<name>Q1MX63_9ACTN</name>
<dbReference type="InterPro" id="IPR036291">
    <property type="entry name" value="NAD(P)-bd_dom_sf"/>
</dbReference>
<dbReference type="Pfam" id="PF16197">
    <property type="entry name" value="KAsynt_C_assoc"/>
    <property type="match status" value="1"/>
</dbReference>
<dbReference type="PANTHER" id="PTHR43775:SF37">
    <property type="entry name" value="SI:DKEY-61P9.11"/>
    <property type="match status" value="1"/>
</dbReference>
<evidence type="ECO:0000256" key="4">
    <source>
        <dbReference type="ARBA" id="ARBA00022490"/>
    </source>
</evidence>
<dbReference type="Pfam" id="PF21394">
    <property type="entry name" value="Beta-ketacyl_N"/>
    <property type="match status" value="1"/>
</dbReference>
<dbReference type="NCBIfam" id="TIGR00128">
    <property type="entry name" value="fabD"/>
    <property type="match status" value="1"/>
</dbReference>
<dbReference type="SMART" id="SM00827">
    <property type="entry name" value="PKS_AT"/>
    <property type="match status" value="1"/>
</dbReference>
<dbReference type="InterPro" id="IPR050091">
    <property type="entry name" value="PKS_NRPS_Biosynth_Enz"/>
</dbReference>
<protein>
    <submittedName>
        <fullName evidence="13">Type I polyketide synthase-related protein</fullName>
    </submittedName>
</protein>
<evidence type="ECO:0000256" key="2">
    <source>
        <dbReference type="ARBA" id="ARBA00004792"/>
    </source>
</evidence>
<dbReference type="InterPro" id="IPR006162">
    <property type="entry name" value="Ppantetheine_attach_site"/>
</dbReference>
<dbReference type="InterPro" id="IPR001227">
    <property type="entry name" value="Ac_transferase_dom_sf"/>
</dbReference>
<dbReference type="GO" id="GO:0071770">
    <property type="term" value="P:DIM/DIP cell wall layer assembly"/>
    <property type="evidence" value="ECO:0007669"/>
    <property type="project" value="TreeGrafter"/>
</dbReference>
<keyword evidence="8" id="KW-0045">Antibiotic biosynthesis</keyword>
<dbReference type="Pfam" id="PF08659">
    <property type="entry name" value="KR"/>
    <property type="match status" value="1"/>
</dbReference>
<dbReference type="Gene3D" id="1.10.1240.100">
    <property type="match status" value="2"/>
</dbReference>
<dbReference type="InterPro" id="IPR054514">
    <property type="entry name" value="RhiE-like_linker"/>
</dbReference>
<evidence type="ECO:0000259" key="11">
    <source>
        <dbReference type="PROSITE" id="PS50075"/>
    </source>
</evidence>
<feature type="domain" description="Carrier" evidence="11">
    <location>
        <begin position="333"/>
        <end position="410"/>
    </location>
</feature>
<dbReference type="InterPro" id="IPR036736">
    <property type="entry name" value="ACP-like_sf"/>
</dbReference>
<evidence type="ECO:0000256" key="1">
    <source>
        <dbReference type="ARBA" id="ARBA00004496"/>
    </source>
</evidence>
<dbReference type="PROSITE" id="PS50075">
    <property type="entry name" value="CARRIER"/>
    <property type="match status" value="3"/>
</dbReference>
<dbReference type="GO" id="GO:0005737">
    <property type="term" value="C:cytoplasm"/>
    <property type="evidence" value="ECO:0007669"/>
    <property type="project" value="UniProtKB-SubCell"/>
</dbReference>
<comment type="subcellular location">
    <subcellularLocation>
        <location evidence="1">Cytoplasm</location>
    </subcellularLocation>
</comment>
<feature type="compositionally biased region" description="Basic and acidic residues" evidence="10">
    <location>
        <begin position="312"/>
        <end position="326"/>
    </location>
</feature>
<dbReference type="InterPro" id="IPR014030">
    <property type="entry name" value="Ketoacyl_synth_N"/>
</dbReference>